<name>A0A849AWG6_9MICO</name>
<dbReference type="Gene3D" id="2.60.40.230">
    <property type="entry name" value="Neocarzinostatin-like"/>
    <property type="match status" value="1"/>
</dbReference>
<feature type="region of interest" description="Disordered" evidence="1">
    <location>
        <begin position="404"/>
        <end position="472"/>
    </location>
</feature>
<dbReference type="Proteomes" id="UP000549517">
    <property type="component" value="Unassembled WGS sequence"/>
</dbReference>
<feature type="transmembrane region" description="Helical" evidence="2">
    <location>
        <begin position="267"/>
        <end position="293"/>
    </location>
</feature>
<evidence type="ECO:0000256" key="1">
    <source>
        <dbReference type="SAM" id="MobiDB-lite"/>
    </source>
</evidence>
<feature type="region of interest" description="Disordered" evidence="1">
    <location>
        <begin position="361"/>
        <end position="390"/>
    </location>
</feature>
<comment type="caution">
    <text evidence="4">The sequence shown here is derived from an EMBL/GenBank/DDBJ whole genome shotgun (WGS) entry which is preliminary data.</text>
</comment>
<feature type="chain" id="PRO_5032792114" evidence="3">
    <location>
        <begin position="40"/>
        <end position="472"/>
    </location>
</feature>
<feature type="region of interest" description="Disordered" evidence="1">
    <location>
        <begin position="198"/>
        <end position="242"/>
    </location>
</feature>
<feature type="signal peptide" evidence="3">
    <location>
        <begin position="1"/>
        <end position="39"/>
    </location>
</feature>
<dbReference type="AlphaFoldDB" id="A0A849AWG6"/>
<reference evidence="4 5" key="1">
    <citation type="submission" date="2020-05" db="EMBL/GenBank/DDBJ databases">
        <title>MicrobeNet Type strains.</title>
        <authorList>
            <person name="Nicholson A.C."/>
        </authorList>
    </citation>
    <scope>NUCLEOTIDE SEQUENCE [LARGE SCALE GENOMIC DNA]</scope>
    <source>
        <strain evidence="4 5">CCUG 46604</strain>
    </source>
</reference>
<organism evidence="4 5">
    <name type="scientific">Brevibacterium luteolum</name>
    <dbReference type="NCBI Taxonomy" id="199591"/>
    <lineage>
        <taxon>Bacteria</taxon>
        <taxon>Bacillati</taxon>
        <taxon>Actinomycetota</taxon>
        <taxon>Actinomycetes</taxon>
        <taxon>Micrococcales</taxon>
        <taxon>Brevibacteriaceae</taxon>
        <taxon>Brevibacterium</taxon>
    </lineage>
</organism>
<feature type="compositionally biased region" description="Low complexity" evidence="1">
    <location>
        <begin position="366"/>
        <end position="378"/>
    </location>
</feature>
<dbReference type="RefSeq" id="WP_170275123.1">
    <property type="nucleotide sequence ID" value="NZ_BAAAKH010000026.1"/>
</dbReference>
<keyword evidence="3" id="KW-0732">Signal</keyword>
<evidence type="ECO:0000256" key="2">
    <source>
        <dbReference type="SAM" id="Phobius"/>
    </source>
</evidence>
<sequence length="472" mass="48327">MIRPLPATASAPVVSRLAAAALALLLACGMHLMTGAAEAAPAEAAARVSVSGTPNPDGTSTLKLSGRGFQSVQNGFGGIYVLFGVVDGTWQPSKGGKTGTNLRYAYDNESKPEGFQLFVTFPGSSTAHAANGGTLAADGTWSGEIKVPGAKFTSYDRQRNAVDVDCTKEQCGIITIGAHGVVNANNETFTPVEFAAGSGQADEAGGTQQAGQAAEQTQARAPGEQTARPGGGQAGSGQPVTAPVQPVIEPIMGPEQVDQLNANGTRLVLLLLAASAVALCLIALAVGVGAYLAMKALLLGVNPEALERVRARRAKRAIAAEHRRKRKVFDYRAKQEARTRRREQLAEAKLARSGFDRAATLGIDSPAPAHTADPAAAPDGSAQHEPAPAAGPMRFFDLIGAQPATSHRADGGPLHGHLDGGSAQGHAGVGSVAGRAADTPTLVLDRERLTAPAGAVPPAETRPSSPPEGDQR</sequence>
<gene>
    <name evidence="4" type="ORF">HLA91_13625</name>
</gene>
<keyword evidence="2" id="KW-0472">Membrane</keyword>
<keyword evidence="2" id="KW-1133">Transmembrane helix</keyword>
<evidence type="ECO:0000256" key="3">
    <source>
        <dbReference type="SAM" id="SignalP"/>
    </source>
</evidence>
<dbReference type="PROSITE" id="PS51257">
    <property type="entry name" value="PROKAR_LIPOPROTEIN"/>
    <property type="match status" value="1"/>
</dbReference>
<evidence type="ECO:0000313" key="4">
    <source>
        <dbReference type="EMBL" id="NNG80395.1"/>
    </source>
</evidence>
<protein>
    <submittedName>
        <fullName evidence="4">Uncharacterized protein</fullName>
    </submittedName>
</protein>
<evidence type="ECO:0000313" key="5">
    <source>
        <dbReference type="Proteomes" id="UP000549517"/>
    </source>
</evidence>
<accession>A0A849AWG6</accession>
<proteinExistence type="predicted"/>
<keyword evidence="2" id="KW-0812">Transmembrane</keyword>
<dbReference type="EMBL" id="JABEMC010000017">
    <property type="protein sequence ID" value="NNG80395.1"/>
    <property type="molecule type" value="Genomic_DNA"/>
</dbReference>
<feature type="compositionally biased region" description="Low complexity" evidence="1">
    <location>
        <begin position="199"/>
        <end position="219"/>
    </location>
</feature>